<reference evidence="2" key="1">
    <citation type="submission" date="2019-10" db="EMBL/GenBank/DDBJ databases">
        <authorList>
            <person name="Nor Muhammad N."/>
        </authorList>
    </citation>
    <scope>NUCLEOTIDE SEQUENCE</scope>
</reference>
<keyword evidence="2" id="KW-0378">Hydrolase</keyword>
<sequence length="707" mass="79668">MARATTDPPALDMSPTLLFAPEDGQTYYLEDTCPVFAQQPLQGPSLPDYLMPSASSALKPPTLVYGWRLGHDKLMQLALDHFPQVVRYREGPATLGLVDEETIDWTTVDWEHEVPNIAETIRHYKFTAAIREYLGMGPEVDDLFNVELLCNSQQRHEYGLTVGSNYLKVIDKDAIEKLKALLGTDEPAMCLYLPFKNREEADVPFVAKTKSATRTKLVVTALHSVSAATALDMLPALLFAPEDGQTYHLEDQPRVFAQQPLQGPSLPTYLMPSRFTTLQPPTLVYGWRLGYAKLMQIALDHFPQVVVYRKGPTMLGLVDEETQDWTDDDWDNVHANIAETITGYGFVAAIREYLGMGPEADDLFDVELLCDSRQDSEYGLTVGSNYLKVIDKDAVEKLEALLATDEPAMWYLRRHHWMWRRVAPKPQENVEKTKSAPQSLKVVTAAPQPDTTAMPLNVSPELPFTPEDGLTYYFEVCKDGLFLSFVPRLTITSEDKGPIFARQPLEGPSLPDSLMPSRSSTLKPPTLVYGWRLGHNKLMQVAVDHFPHIVRYRKGPALLGVVNEETYPWTEEDWTNEHANVADTVLEYPFIVAIREYLGFGPEADDLFDIDILYDGRREAKYGLIVGSNYLGVIDKDAIEKLEALLDTDELARWYLHCKRWMWRRVVRKAKSKTKSKTTQSKAKRPQGDGKAVAVASNEPEVAQPAS</sequence>
<proteinExistence type="predicted"/>
<dbReference type="EC" id="3.4.23.24" evidence="2"/>
<feature type="region of interest" description="Disordered" evidence="1">
    <location>
        <begin position="669"/>
        <end position="707"/>
    </location>
</feature>
<dbReference type="EMBL" id="LR730263">
    <property type="protein sequence ID" value="VWP02497.1"/>
    <property type="molecule type" value="Genomic_DNA"/>
</dbReference>
<dbReference type="GO" id="GO:0006508">
    <property type="term" value="P:proteolysis"/>
    <property type="evidence" value="ECO:0007669"/>
    <property type="project" value="UniProtKB-KW"/>
</dbReference>
<gene>
    <name evidence="2" type="primary">Q5AC08</name>
</gene>
<evidence type="ECO:0000256" key="1">
    <source>
        <dbReference type="SAM" id="MobiDB-lite"/>
    </source>
</evidence>
<keyword evidence="2" id="KW-0645">Protease</keyword>
<organism evidence="2">
    <name type="scientific">Ganoderma boninense</name>
    <dbReference type="NCBI Taxonomy" id="34458"/>
    <lineage>
        <taxon>Eukaryota</taxon>
        <taxon>Fungi</taxon>
        <taxon>Dikarya</taxon>
        <taxon>Basidiomycota</taxon>
        <taxon>Agaricomycotina</taxon>
        <taxon>Agaricomycetes</taxon>
        <taxon>Polyporales</taxon>
        <taxon>Polyporaceae</taxon>
        <taxon>Ganoderma</taxon>
    </lineage>
</organism>
<evidence type="ECO:0000313" key="2">
    <source>
        <dbReference type="EMBL" id="VWP02497.1"/>
    </source>
</evidence>
<name>A0A5K1K7U3_9APHY</name>
<dbReference type="GO" id="GO:0008233">
    <property type="term" value="F:peptidase activity"/>
    <property type="evidence" value="ECO:0007669"/>
    <property type="project" value="UniProtKB-KW"/>
</dbReference>
<dbReference type="AlphaFoldDB" id="A0A5K1K7U3"/>
<protein>
    <submittedName>
        <fullName evidence="2">Candidapepsin-6 (Aspartate protease 6) (Secreted aspartic protease 6))</fullName>
        <ecNumber evidence="2">3.4.23.24</ecNumber>
    </submittedName>
</protein>
<accession>A0A5K1K7U3</accession>